<evidence type="ECO:0000256" key="2">
    <source>
        <dbReference type="ARBA" id="ARBA00004174"/>
    </source>
</evidence>
<evidence type="ECO:0000256" key="4">
    <source>
        <dbReference type="ARBA" id="ARBA00010617"/>
    </source>
</evidence>
<evidence type="ECO:0000256" key="6">
    <source>
        <dbReference type="ARBA" id="ARBA00022723"/>
    </source>
</evidence>
<evidence type="ECO:0000256" key="5">
    <source>
        <dbReference type="ARBA" id="ARBA00022617"/>
    </source>
</evidence>
<organism evidence="15">
    <name type="scientific">Hormoscilla spongeliae SP12</name>
    <dbReference type="NCBI Taxonomy" id="1962683"/>
    <lineage>
        <taxon>Bacteria</taxon>
        <taxon>Bacillati</taxon>
        <taxon>Cyanobacteriota</taxon>
        <taxon>Cyanophyceae</taxon>
        <taxon>Gomontiellales</taxon>
        <taxon>Gomontiellaceae</taxon>
        <taxon>Hormoscilla</taxon>
    </lineage>
</organism>
<dbReference type="FunFam" id="1.10.630.10:FF:000238">
    <property type="entry name" value="Cytochrome P450 2A6"/>
    <property type="match status" value="1"/>
</dbReference>
<evidence type="ECO:0000256" key="12">
    <source>
        <dbReference type="ARBA" id="ARBA00023136"/>
    </source>
</evidence>
<evidence type="ECO:0000256" key="7">
    <source>
        <dbReference type="ARBA" id="ARBA00022824"/>
    </source>
</evidence>
<dbReference type="PROSITE" id="PS00086">
    <property type="entry name" value="CYTOCHROME_P450"/>
    <property type="match status" value="1"/>
</dbReference>
<name>A0A1S6M1L9_9CYAN</name>
<keyword evidence="10 13" id="KW-0408">Iron</keyword>
<dbReference type="GO" id="GO:0005506">
    <property type="term" value="F:iron ion binding"/>
    <property type="evidence" value="ECO:0007669"/>
    <property type="project" value="InterPro"/>
</dbReference>
<dbReference type="EMBL" id="KX588877">
    <property type="protein sequence ID" value="AQU14183.1"/>
    <property type="molecule type" value="Genomic_DNA"/>
</dbReference>
<comment type="cofactor">
    <cofactor evidence="1 13">
        <name>heme</name>
        <dbReference type="ChEBI" id="CHEBI:30413"/>
    </cofactor>
</comment>
<keyword evidence="8" id="KW-0492">Microsome</keyword>
<evidence type="ECO:0000256" key="14">
    <source>
        <dbReference type="RuleBase" id="RU000461"/>
    </source>
</evidence>
<dbReference type="Gene3D" id="1.10.630.10">
    <property type="entry name" value="Cytochrome P450"/>
    <property type="match status" value="1"/>
</dbReference>
<keyword evidence="11 14" id="KW-0503">Monooxygenase</keyword>
<dbReference type="InterPro" id="IPR017972">
    <property type="entry name" value="Cyt_P450_CS"/>
</dbReference>
<dbReference type="PRINTS" id="PR00385">
    <property type="entry name" value="P450"/>
</dbReference>
<sequence length="522" mass="59876">MSALGLTCLCSIEQRQKCPDYWLVVVVVLNLSEIAMGLQKSSFNDSRKMPPGPPALPFVSMLPFFSKYLHIELHKLGKKYGSIFQLRVGGKKLVVLNSLETVKEALLKQQDSFNARADFDVFQQPPQRHFLELKSGENWKKHHRIVGKAMHTFVVSKSDTIESWALEQAEDLANTLLKFGSQPIDPDLYVPLATSNFIQRLIFNKRGGIEDAKKDPAFTEYAYNLRYIPCVIEGVKLEFVPGLWRLIFKLSRWKTVPKFLKGLAALEHHVSQNVELHRESFHPEDWRDITDGLLQASSELTESDRNELGLGDNDIVNGSLMQFAGAGGGLPSFILRWGLLYMITHPDIQTQIQKELDEVVGREQQPRLEHRGKLPLTEACINEILRHSSLTTMPAINYATTADTTLEGYFIPKNTPLVINYYTLTRDERYWEEPEKFNPYRFLDENGQPRKDLLDKFYPFGMGERRCIGEYLGRLMVFIFFTNLMHKCKFAKIYGKRLSFESPLGGVFSTPQDFKVVVKPRF</sequence>
<evidence type="ECO:0000313" key="15">
    <source>
        <dbReference type="EMBL" id="AQU14183.1"/>
    </source>
</evidence>
<dbReference type="PANTHER" id="PTHR24289:SF21">
    <property type="entry name" value="CYTOCHROME P450 1A"/>
    <property type="match status" value="1"/>
</dbReference>
<dbReference type="PANTHER" id="PTHR24289">
    <property type="entry name" value="STEROID 17-ALPHA-HYDROXYLASE/17,20 LYASE"/>
    <property type="match status" value="1"/>
</dbReference>
<dbReference type="GO" id="GO:0020037">
    <property type="term" value="F:heme binding"/>
    <property type="evidence" value="ECO:0007669"/>
    <property type="project" value="InterPro"/>
</dbReference>
<evidence type="ECO:0000256" key="1">
    <source>
        <dbReference type="ARBA" id="ARBA00001971"/>
    </source>
</evidence>
<accession>A0A1S6M1L9</accession>
<dbReference type="BioCyc" id="MetaCyc:MONOMER-20331"/>
<reference evidence="15" key="1">
    <citation type="journal article" date="2017" name="Nat. Chem. Biol.">
        <title>Metagenomic discovery of polybrominated diphenyl ether biosynthesis by marine sponges.</title>
        <authorList>
            <person name="Agarwal V."/>
            <person name="Blanton J.M."/>
            <person name="Podell S."/>
            <person name="Taton A."/>
            <person name="Schorn M.A."/>
            <person name="Busch J."/>
            <person name="Lin Z."/>
            <person name="Schmidt E.W."/>
            <person name="Jensen P.R."/>
            <person name="Paul V.J."/>
            <person name="Biggs J.S."/>
            <person name="Golden J.W."/>
            <person name="Allen E.E."/>
            <person name="Moore B.S."/>
        </authorList>
    </citation>
    <scope>NUCLEOTIDE SEQUENCE</scope>
    <source>
        <strain evidence="15">SP12</strain>
    </source>
</reference>
<evidence type="ECO:0000256" key="8">
    <source>
        <dbReference type="ARBA" id="ARBA00022848"/>
    </source>
</evidence>
<evidence type="ECO:0000256" key="3">
    <source>
        <dbReference type="ARBA" id="ARBA00004406"/>
    </source>
</evidence>
<keyword evidence="5 13" id="KW-0349">Heme</keyword>
<evidence type="ECO:0000256" key="9">
    <source>
        <dbReference type="ARBA" id="ARBA00023002"/>
    </source>
</evidence>
<comment type="subcellular location">
    <subcellularLocation>
        <location evidence="3">Endoplasmic reticulum membrane</location>
        <topology evidence="3">Peripheral membrane protein</topology>
    </subcellularLocation>
    <subcellularLocation>
        <location evidence="2">Microsome membrane</location>
        <topology evidence="2">Peripheral membrane protein</topology>
    </subcellularLocation>
</comment>
<proteinExistence type="inferred from homology"/>
<dbReference type="SUPFAM" id="SSF48264">
    <property type="entry name" value="Cytochrome P450"/>
    <property type="match status" value="1"/>
</dbReference>
<dbReference type="GO" id="GO:0042448">
    <property type="term" value="P:progesterone metabolic process"/>
    <property type="evidence" value="ECO:0007669"/>
    <property type="project" value="TreeGrafter"/>
</dbReference>
<dbReference type="GO" id="GO:0042446">
    <property type="term" value="P:hormone biosynthetic process"/>
    <property type="evidence" value="ECO:0007669"/>
    <property type="project" value="TreeGrafter"/>
</dbReference>
<feature type="binding site" description="axial binding residue" evidence="13">
    <location>
        <position position="467"/>
    </location>
    <ligand>
        <name>heme</name>
        <dbReference type="ChEBI" id="CHEBI:30413"/>
    </ligand>
    <ligandPart>
        <name>Fe</name>
        <dbReference type="ChEBI" id="CHEBI:18248"/>
    </ligandPart>
</feature>
<evidence type="ECO:0000256" key="11">
    <source>
        <dbReference type="ARBA" id="ARBA00023033"/>
    </source>
</evidence>
<keyword evidence="7" id="KW-0256">Endoplasmic reticulum</keyword>
<keyword evidence="6 13" id="KW-0479">Metal-binding</keyword>
<dbReference type="InterPro" id="IPR036396">
    <property type="entry name" value="Cyt_P450_sf"/>
</dbReference>
<dbReference type="PRINTS" id="PR00463">
    <property type="entry name" value="EP450I"/>
</dbReference>
<protein>
    <submittedName>
        <fullName evidence="15">Cytochrome p450</fullName>
    </submittedName>
</protein>
<evidence type="ECO:0000256" key="10">
    <source>
        <dbReference type="ARBA" id="ARBA00023004"/>
    </source>
</evidence>
<comment type="similarity">
    <text evidence="4 14">Belongs to the cytochrome P450 family.</text>
</comment>
<dbReference type="InterPro" id="IPR002401">
    <property type="entry name" value="Cyt_P450_E_grp-I"/>
</dbReference>
<dbReference type="GO" id="GO:0004508">
    <property type="term" value="F:steroid 17-alpha-monooxygenase activity"/>
    <property type="evidence" value="ECO:0007669"/>
    <property type="project" value="TreeGrafter"/>
</dbReference>
<dbReference type="AlphaFoldDB" id="A0A1S6M1L9"/>
<evidence type="ECO:0000256" key="13">
    <source>
        <dbReference type="PIRSR" id="PIRSR602401-1"/>
    </source>
</evidence>
<keyword evidence="9 14" id="KW-0560">Oxidoreductase</keyword>
<keyword evidence="12" id="KW-0472">Membrane</keyword>
<dbReference type="Pfam" id="PF00067">
    <property type="entry name" value="p450"/>
    <property type="match status" value="1"/>
</dbReference>
<dbReference type="InterPro" id="IPR001128">
    <property type="entry name" value="Cyt_P450"/>
</dbReference>